<feature type="transmembrane region" description="Helical" evidence="2">
    <location>
        <begin position="30"/>
        <end position="50"/>
    </location>
</feature>
<evidence type="ECO:0000256" key="1">
    <source>
        <dbReference type="SAM" id="MobiDB-lite"/>
    </source>
</evidence>
<dbReference type="EMBL" id="CP000910">
    <property type="protein sequence ID" value="ABY23297.1"/>
    <property type="molecule type" value="Genomic_DNA"/>
</dbReference>
<dbReference type="Proteomes" id="UP000002007">
    <property type="component" value="Chromosome"/>
</dbReference>
<protein>
    <submittedName>
        <fullName evidence="3">Uncharacterized protein</fullName>
    </submittedName>
</protein>
<gene>
    <name evidence="3" type="ordered locus">RSal33209_1561</name>
</gene>
<evidence type="ECO:0000256" key="2">
    <source>
        <dbReference type="SAM" id="Phobius"/>
    </source>
</evidence>
<evidence type="ECO:0000313" key="4">
    <source>
        <dbReference type="Proteomes" id="UP000002007"/>
    </source>
</evidence>
<proteinExistence type="predicted"/>
<evidence type="ECO:0000313" key="3">
    <source>
        <dbReference type="EMBL" id="ABY23297.1"/>
    </source>
</evidence>
<dbReference type="STRING" id="288705.RSal33209_1561"/>
<dbReference type="KEGG" id="rsa:RSal33209_1561"/>
<feature type="region of interest" description="Disordered" evidence="1">
    <location>
        <begin position="81"/>
        <end position="101"/>
    </location>
</feature>
<dbReference type="HOGENOM" id="CLU_2289324_0_0_11"/>
<sequence>MFFTLATVEGMSSENFGETMTPERAIAVDASLVTGVLVMIPVMVLSTALGFLLNMWLFWTVPALAGLAVWAVLFSKVRSELSEKSAEQPESAEEGSAGGIL</sequence>
<keyword evidence="2" id="KW-0812">Transmembrane</keyword>
<keyword evidence="2" id="KW-1133">Transmembrane helix</keyword>
<dbReference type="AlphaFoldDB" id="A9WQZ1"/>
<keyword evidence="2" id="KW-0472">Membrane</keyword>
<organism evidence="3 4">
    <name type="scientific">Renibacterium salmoninarum (strain ATCC 33209 / DSM 20767 / JCM 11484 / NBRC 15589 / NCIMB 2235)</name>
    <dbReference type="NCBI Taxonomy" id="288705"/>
    <lineage>
        <taxon>Bacteria</taxon>
        <taxon>Bacillati</taxon>
        <taxon>Actinomycetota</taxon>
        <taxon>Actinomycetes</taxon>
        <taxon>Micrococcales</taxon>
        <taxon>Micrococcaceae</taxon>
        <taxon>Renibacterium</taxon>
    </lineage>
</organism>
<accession>A9WQZ1</accession>
<keyword evidence="4" id="KW-1185">Reference proteome</keyword>
<name>A9WQZ1_RENSM</name>
<reference evidence="4" key="1">
    <citation type="journal article" date="2008" name="J. Bacteriol.">
        <title>Genome sequence of the fish pathogen Renibacterium salmoninarum suggests reductive evolution away from an environmental Arthrobacter ancestor.</title>
        <authorList>
            <person name="Wiens G.D."/>
            <person name="Rockey D.D."/>
            <person name="Wu Z."/>
            <person name="Chang J."/>
            <person name="Levy R."/>
            <person name="Crane S."/>
            <person name="Chen D.S."/>
            <person name="Capri G.R."/>
            <person name="Burnett J.R."/>
            <person name="Sudheesh P.S."/>
            <person name="Schipma M.J."/>
            <person name="Burd H."/>
            <person name="Bhattacharyya A."/>
            <person name="Rhodes L.D."/>
            <person name="Kaul R."/>
            <person name="Strom M.S."/>
        </authorList>
    </citation>
    <scope>NUCLEOTIDE SEQUENCE [LARGE SCALE GENOMIC DNA]</scope>
    <source>
        <strain evidence="4">ATCC 33209 / DSM 20767 / JCM 11484 / NBRC 15589 / NCIMB 2235</strain>
    </source>
</reference>
<feature type="transmembrane region" description="Helical" evidence="2">
    <location>
        <begin position="56"/>
        <end position="74"/>
    </location>
</feature>